<evidence type="ECO:0000256" key="5">
    <source>
        <dbReference type="ARBA" id="ARBA00022692"/>
    </source>
</evidence>
<evidence type="ECO:0000256" key="4">
    <source>
        <dbReference type="ARBA" id="ARBA00022679"/>
    </source>
</evidence>
<keyword evidence="6" id="KW-0735">Signal-anchor</keyword>
<keyword evidence="4" id="KW-0808">Transferase</keyword>
<keyword evidence="13" id="KW-1185">Reference proteome</keyword>
<sequence length="410" mass="48106">MVFPELHLKNKKTSSFLNERVFLFCAIIVSFLLLWILWCFAVPSSYFTRTRYDPITFYDDPDMSYSITTRVHNWDQKREQWLSKKSSFSKTDPTRIVVATGSQPGPCENPIGDHLLIRLYKNKVDYCRIHGCDVFYNNALLDQGMSGYWAKYPVIRAAMMAHPEAEWIWWIDSDAIITDMDFNIPLEKYKDYNLVVPGWPNLIFEKKSWTGLNAGVFLIRNCQWSMDLLNRWASFGPTSPDYHKWGFILKSIFTDKLFPDSDDQTALAYIIVKEAKKWGNKIYIENEYDLSAYWVGVVDKLDEINDRYKTLYKNVPSLRKKHAEKDGESYRDRLQKYVKEKGYNSWDLRRPFVTHFTGCQQCSGQYNPMYKGSDCWDGMAKALNFGDNQVLRNFGYFHPNLNDSSLIQPI</sequence>
<dbReference type="GO" id="GO:0005768">
    <property type="term" value="C:endosome"/>
    <property type="evidence" value="ECO:0007669"/>
    <property type="project" value="TreeGrafter"/>
</dbReference>
<dbReference type="GO" id="GO:0000139">
    <property type="term" value="C:Golgi membrane"/>
    <property type="evidence" value="ECO:0007669"/>
    <property type="project" value="UniProtKB-SubCell"/>
</dbReference>
<keyword evidence="10" id="KW-0325">Glycoprotein</keyword>
<dbReference type="GO" id="GO:0008378">
    <property type="term" value="F:galactosyltransferase activity"/>
    <property type="evidence" value="ECO:0007669"/>
    <property type="project" value="TreeGrafter"/>
</dbReference>
<keyword evidence="8" id="KW-0333">Golgi apparatus</keyword>
<comment type="similarity">
    <text evidence="2">Belongs to the glycosyltransferase 34 family.</text>
</comment>
<reference evidence="12" key="1">
    <citation type="submission" date="2024-03" db="EMBL/GenBank/DDBJ databases">
        <title>WGS assembly of Saponaria officinalis var. Norfolk2.</title>
        <authorList>
            <person name="Jenkins J."/>
            <person name="Shu S."/>
            <person name="Grimwood J."/>
            <person name="Barry K."/>
            <person name="Goodstein D."/>
            <person name="Schmutz J."/>
            <person name="Leebens-Mack J."/>
            <person name="Osbourn A."/>
        </authorList>
    </citation>
    <scope>NUCLEOTIDE SEQUENCE [LARGE SCALE GENOMIC DNA]</scope>
    <source>
        <strain evidence="12">JIC</strain>
    </source>
</reference>
<keyword evidence="9 11" id="KW-0472">Membrane</keyword>
<evidence type="ECO:0000313" key="13">
    <source>
        <dbReference type="Proteomes" id="UP001443914"/>
    </source>
</evidence>
<dbReference type="AlphaFoldDB" id="A0AAW1HPQ6"/>
<dbReference type="InterPro" id="IPR008630">
    <property type="entry name" value="Glyco_trans_34"/>
</dbReference>
<evidence type="ECO:0000256" key="6">
    <source>
        <dbReference type="ARBA" id="ARBA00022968"/>
    </source>
</evidence>
<keyword evidence="3" id="KW-0328">Glycosyltransferase</keyword>
<evidence type="ECO:0000256" key="7">
    <source>
        <dbReference type="ARBA" id="ARBA00022989"/>
    </source>
</evidence>
<dbReference type="FunFam" id="3.90.550.10:FF:000127">
    <property type="entry name" value="Probable glycosyltransferase 7"/>
    <property type="match status" value="1"/>
</dbReference>
<evidence type="ECO:0000256" key="10">
    <source>
        <dbReference type="ARBA" id="ARBA00023180"/>
    </source>
</evidence>
<dbReference type="Gene3D" id="3.90.550.10">
    <property type="entry name" value="Spore Coat Polysaccharide Biosynthesis Protein SpsA, Chain A"/>
    <property type="match status" value="1"/>
</dbReference>
<dbReference type="Proteomes" id="UP001443914">
    <property type="component" value="Unassembled WGS sequence"/>
</dbReference>
<evidence type="ECO:0000256" key="9">
    <source>
        <dbReference type="ARBA" id="ARBA00023136"/>
    </source>
</evidence>
<keyword evidence="5 11" id="KW-0812">Transmembrane</keyword>
<dbReference type="Pfam" id="PF05637">
    <property type="entry name" value="Glyco_transf_34"/>
    <property type="match status" value="1"/>
</dbReference>
<evidence type="ECO:0000256" key="3">
    <source>
        <dbReference type="ARBA" id="ARBA00022676"/>
    </source>
</evidence>
<comment type="subcellular location">
    <subcellularLocation>
        <location evidence="1">Golgi apparatus membrane</location>
        <topology evidence="1">Single-pass type II membrane protein</topology>
    </subcellularLocation>
</comment>
<dbReference type="PANTHER" id="PTHR31311">
    <property type="entry name" value="XYLOGLUCAN 6-XYLOSYLTRANSFERASE 5-RELATED-RELATED"/>
    <property type="match status" value="1"/>
</dbReference>
<keyword evidence="7 11" id="KW-1133">Transmembrane helix</keyword>
<dbReference type="GO" id="GO:0005802">
    <property type="term" value="C:trans-Golgi network"/>
    <property type="evidence" value="ECO:0007669"/>
    <property type="project" value="TreeGrafter"/>
</dbReference>
<evidence type="ECO:0000256" key="1">
    <source>
        <dbReference type="ARBA" id="ARBA00004323"/>
    </source>
</evidence>
<evidence type="ECO:0000256" key="11">
    <source>
        <dbReference type="SAM" id="Phobius"/>
    </source>
</evidence>
<evidence type="ECO:0000256" key="8">
    <source>
        <dbReference type="ARBA" id="ARBA00023034"/>
    </source>
</evidence>
<dbReference type="InterPro" id="IPR029044">
    <property type="entry name" value="Nucleotide-diphossugar_trans"/>
</dbReference>
<dbReference type="EMBL" id="JBDFQZ010000011">
    <property type="protein sequence ID" value="KAK9678455.1"/>
    <property type="molecule type" value="Genomic_DNA"/>
</dbReference>
<gene>
    <name evidence="12" type="ORF">RND81_11G212700</name>
</gene>
<accession>A0AAW1HPQ6</accession>
<proteinExistence type="inferred from homology"/>
<comment type="caution">
    <text evidence="12">The sequence shown here is derived from an EMBL/GenBank/DDBJ whole genome shotgun (WGS) entry which is preliminary data.</text>
</comment>
<protein>
    <submittedName>
        <fullName evidence="12">Uncharacterized protein</fullName>
    </submittedName>
</protein>
<name>A0AAW1HPQ6_SAPOF</name>
<organism evidence="12 13">
    <name type="scientific">Saponaria officinalis</name>
    <name type="common">Common soapwort</name>
    <name type="synonym">Lychnis saponaria</name>
    <dbReference type="NCBI Taxonomy" id="3572"/>
    <lineage>
        <taxon>Eukaryota</taxon>
        <taxon>Viridiplantae</taxon>
        <taxon>Streptophyta</taxon>
        <taxon>Embryophyta</taxon>
        <taxon>Tracheophyta</taxon>
        <taxon>Spermatophyta</taxon>
        <taxon>Magnoliopsida</taxon>
        <taxon>eudicotyledons</taxon>
        <taxon>Gunneridae</taxon>
        <taxon>Pentapetalae</taxon>
        <taxon>Caryophyllales</taxon>
        <taxon>Caryophyllaceae</taxon>
        <taxon>Caryophylleae</taxon>
        <taxon>Saponaria</taxon>
    </lineage>
</organism>
<evidence type="ECO:0000313" key="12">
    <source>
        <dbReference type="EMBL" id="KAK9678455.1"/>
    </source>
</evidence>
<dbReference type="PANTHER" id="PTHR31311:SF3">
    <property type="entry name" value="GLYCOSYLTRANSFERASE 7-RELATED"/>
    <property type="match status" value="1"/>
</dbReference>
<evidence type="ECO:0000256" key="2">
    <source>
        <dbReference type="ARBA" id="ARBA00005664"/>
    </source>
</evidence>
<feature type="transmembrane region" description="Helical" evidence="11">
    <location>
        <begin position="21"/>
        <end position="43"/>
    </location>
</feature>